<dbReference type="RefSeq" id="YP_009212049.1">
    <property type="nucleotide sequence ID" value="NC_028944.1"/>
</dbReference>
<evidence type="ECO:0000313" key="1">
    <source>
        <dbReference type="EMBL" id="ALA46766.1"/>
    </source>
</evidence>
<dbReference type="KEGG" id="vg:26638685"/>
<organism evidence="1 2">
    <name type="scientific">Bacillus phage Eyuki</name>
    <dbReference type="NCBI Taxonomy" id="1690431"/>
    <lineage>
        <taxon>Viruses</taxon>
        <taxon>Duplodnaviria</taxon>
        <taxon>Heunggongvirae</taxon>
        <taxon>Uroviricota</taxon>
        <taxon>Caudoviricetes</taxon>
        <taxon>Herelleviridae</taxon>
        <taxon>Bastillevirinae</taxon>
        <taxon>Wphvirus</taxon>
        <taxon>Wphvirus megatron</taxon>
    </lineage>
</organism>
<dbReference type="EMBL" id="KT207918">
    <property type="protein sequence ID" value="ALA46766.1"/>
    <property type="molecule type" value="Genomic_DNA"/>
</dbReference>
<proteinExistence type="predicted"/>
<protein>
    <submittedName>
        <fullName evidence="1">Uncharacterized protein</fullName>
    </submittedName>
</protein>
<accession>A0A0K2FLU1</accession>
<evidence type="ECO:0000313" key="2">
    <source>
        <dbReference type="Proteomes" id="UP000203939"/>
    </source>
</evidence>
<dbReference type="Proteomes" id="UP000203939">
    <property type="component" value="Segment"/>
</dbReference>
<reference evidence="1 2" key="1">
    <citation type="journal article" date="2015" name="Genome Announc.">
        <title>Genome Sequences of Two Bacillus cereus Group Bacteriophages, Eyuki and AvesoBmore.</title>
        <authorList>
            <person name="Erill I."/>
            <person name="Caruso S.M."/>
        </authorList>
    </citation>
    <scope>NUCLEOTIDE SEQUENCE [LARGE SCALE GENOMIC DNA]</scope>
</reference>
<gene>
    <name evidence="1" type="ORF">EYUKI_109</name>
</gene>
<sequence length="145" mass="17246">MERSSRSKCKTYKIRGGNKMTELKKYYEVPFDYNNRKSTIKDAWAKLTADMYAYDGTVLSQYNVYMMEAGFLQRFNGWSYVPTDTPYVNMYPVDTMDPIDFEKKIWVIIRAQLKKVVLGEMRFYLTTYKADPYELTSVPPLRYPR</sequence>
<name>A0A0K2FLU1_9CAUD</name>